<dbReference type="Proteomes" id="UP001430755">
    <property type="component" value="Unassembled WGS sequence"/>
</dbReference>
<evidence type="ECO:0000256" key="1">
    <source>
        <dbReference type="SAM" id="MobiDB-lite"/>
    </source>
</evidence>
<proteinExistence type="predicted"/>
<accession>A0ABS9WHX4</accession>
<evidence type="ECO:0000313" key="2">
    <source>
        <dbReference type="EMBL" id="MCI2242478.1"/>
    </source>
</evidence>
<sequence>MVKEADVDISQDAEDTQTAGWILVNPRILIGLIGVVACYGWLFLMLGTSVFFPLADPEGLISGGAHLAFVGGVCAALAAVWWLSDALVAHRMTHFVIAAACAVAGTAALWVLRGQPGLLWAPSLVAGCGFGFLSPLYGEYVCLFFHGSLRVYVNGIFAAAALACVWLLFISEALLFAFAALFPLVALGCYLIVMHLFDLRERSRASRAQSDQRHRIVWRSYLATATSGMAAGYAVGCILSTQTVHDWPYIIIEVMVSATCLLLLYDSLKTHRVTESVTMRWFLPGSAIVVFPLVFVPEPLVVIFALLLLCGSFFPTTCSLSAVCKHIVICDLSAVRAFSFGRLMSFLGIALGMVLAFAGFTAGSVAFFGPLVTPGSVVVFMLLVIFSASFVMTEDNYPDEKRFKRVESDGGGRSPSPRARPSASWTRP</sequence>
<protein>
    <recommendedName>
        <fullName evidence="4">MFS transporter</fullName>
    </recommendedName>
</protein>
<name>A0ABS9WHX4_9ACTN</name>
<reference evidence="2" key="1">
    <citation type="submission" date="2021-11" db="EMBL/GenBank/DDBJ databases">
        <title>A Novel Adlercreutzia Species, isolated from a Allomyrina dichotoma larva feces.</title>
        <authorList>
            <person name="Suh M.K."/>
        </authorList>
    </citation>
    <scope>NUCLEOTIDE SEQUENCE</scope>
    <source>
        <strain evidence="2">JBNU-10</strain>
    </source>
</reference>
<dbReference type="EMBL" id="JAJMLW010000003">
    <property type="protein sequence ID" value="MCI2242478.1"/>
    <property type="molecule type" value="Genomic_DNA"/>
</dbReference>
<comment type="caution">
    <text evidence="2">The sequence shown here is derived from an EMBL/GenBank/DDBJ whole genome shotgun (WGS) entry which is preliminary data.</text>
</comment>
<keyword evidence="3" id="KW-1185">Reference proteome</keyword>
<evidence type="ECO:0008006" key="4">
    <source>
        <dbReference type="Google" id="ProtNLM"/>
    </source>
</evidence>
<dbReference type="RefSeq" id="WP_242165786.1">
    <property type="nucleotide sequence ID" value="NZ_JAJMLW010000003.1"/>
</dbReference>
<gene>
    <name evidence="2" type="ORF">LPT13_08950</name>
</gene>
<feature type="region of interest" description="Disordered" evidence="1">
    <location>
        <begin position="402"/>
        <end position="428"/>
    </location>
</feature>
<organism evidence="2 3">
    <name type="scientific">Adlercreutzia faecimuris</name>
    <dbReference type="NCBI Taxonomy" id="2897341"/>
    <lineage>
        <taxon>Bacteria</taxon>
        <taxon>Bacillati</taxon>
        <taxon>Actinomycetota</taxon>
        <taxon>Coriobacteriia</taxon>
        <taxon>Eggerthellales</taxon>
        <taxon>Eggerthellaceae</taxon>
        <taxon>Adlercreutzia</taxon>
    </lineage>
</organism>
<evidence type="ECO:0000313" key="3">
    <source>
        <dbReference type="Proteomes" id="UP001430755"/>
    </source>
</evidence>
<feature type="compositionally biased region" description="Low complexity" evidence="1">
    <location>
        <begin position="414"/>
        <end position="428"/>
    </location>
</feature>